<organism evidence="9 10">
    <name type="scientific">Pseudolactococcus plantarum</name>
    <dbReference type="NCBI Taxonomy" id="1365"/>
    <lineage>
        <taxon>Bacteria</taxon>
        <taxon>Bacillati</taxon>
        <taxon>Bacillota</taxon>
        <taxon>Bacilli</taxon>
        <taxon>Lactobacillales</taxon>
        <taxon>Streptococcaceae</taxon>
        <taxon>Pseudolactococcus</taxon>
    </lineage>
</organism>
<evidence type="ECO:0000256" key="6">
    <source>
        <dbReference type="ARBA" id="ARBA00023136"/>
    </source>
</evidence>
<dbReference type="InterPro" id="IPR047692">
    <property type="entry name" value="T4P_ComGB"/>
</dbReference>
<reference evidence="9 10" key="1">
    <citation type="submission" date="2014-12" db="EMBL/GenBank/DDBJ databases">
        <title>Draft genome sequences of 10 type strains of Lactococcus.</title>
        <authorList>
            <person name="Sun Z."/>
            <person name="Zhong Z."/>
            <person name="Liu W."/>
            <person name="Zhang W."/>
            <person name="Zhang H."/>
        </authorList>
    </citation>
    <scope>NUCLEOTIDE SEQUENCE [LARGE SCALE GENOMIC DNA]</scope>
    <source>
        <strain evidence="9 10">DSM 20686</strain>
    </source>
</reference>
<sequence length="300" mass="33985">MIHFLERSKLVDQTFVTTMRTCLSDGQSLSQIFSTLQFSESVVTQIALSDHHGNLSQTLALITNNLTSKAQVRNKLIAVSTYPLILVVTLIMMMVGMKNYLLPQVGRENIASIVLHYLPSGILSVSGLLIIAVLLFRHYFRQTSALRNFQKIGTLPCIGKFVKLYLTAFYAREWGNLIKHGLPLSQIVELMLTQEDRLFREVGQDLLASMQSGESFHKPIATYRFFTPELALIIEYGEMKAKLGDELLLYSELSWQSFFHRVDTSLNLIQPFIFLLVALMIVLIYAAMLLPIYAQMDIGL</sequence>
<evidence type="ECO:0000256" key="4">
    <source>
        <dbReference type="ARBA" id="ARBA00022692"/>
    </source>
</evidence>
<keyword evidence="4 7" id="KW-0812">Transmembrane</keyword>
<evidence type="ECO:0000256" key="5">
    <source>
        <dbReference type="ARBA" id="ARBA00022989"/>
    </source>
</evidence>
<dbReference type="NCBIfam" id="NF041012">
    <property type="entry name" value="T4P_ComGB"/>
    <property type="match status" value="1"/>
</dbReference>
<accession>A0A2A5S4E1</accession>
<feature type="transmembrane region" description="Helical" evidence="7">
    <location>
        <begin position="76"/>
        <end position="97"/>
    </location>
</feature>
<evidence type="ECO:0000313" key="9">
    <source>
        <dbReference type="EMBL" id="PCS08346.1"/>
    </source>
</evidence>
<dbReference type="InterPro" id="IPR018076">
    <property type="entry name" value="T2SS_GspF_dom"/>
</dbReference>
<dbReference type="AlphaFoldDB" id="A0A2A5S4E1"/>
<evidence type="ECO:0000259" key="8">
    <source>
        <dbReference type="Pfam" id="PF00482"/>
    </source>
</evidence>
<dbReference type="PANTHER" id="PTHR30012">
    <property type="entry name" value="GENERAL SECRETION PATHWAY PROTEIN"/>
    <property type="match status" value="1"/>
</dbReference>
<dbReference type="Pfam" id="PF00482">
    <property type="entry name" value="T2SSF"/>
    <property type="match status" value="2"/>
</dbReference>
<dbReference type="PANTHER" id="PTHR30012:SF0">
    <property type="entry name" value="TYPE II SECRETION SYSTEM PROTEIN F-RELATED"/>
    <property type="match status" value="1"/>
</dbReference>
<keyword evidence="3" id="KW-1003">Cell membrane</keyword>
<evidence type="ECO:0000256" key="3">
    <source>
        <dbReference type="ARBA" id="ARBA00022475"/>
    </source>
</evidence>
<comment type="similarity">
    <text evidence="2">Belongs to the GSP F family.</text>
</comment>
<dbReference type="STRING" id="1348632.GCA_001591745_00053"/>
<dbReference type="EMBL" id="JXJX01000001">
    <property type="protein sequence ID" value="PCS08346.1"/>
    <property type="molecule type" value="Genomic_DNA"/>
</dbReference>
<comment type="caution">
    <text evidence="9">The sequence shown here is derived from an EMBL/GenBank/DDBJ whole genome shotgun (WGS) entry which is preliminary data.</text>
</comment>
<comment type="subcellular location">
    <subcellularLocation>
        <location evidence="1">Cell membrane</location>
        <topology evidence="1">Multi-pass membrane protein</topology>
    </subcellularLocation>
</comment>
<dbReference type="Gene3D" id="1.20.81.30">
    <property type="entry name" value="Type II secretion system (T2SS), domain F"/>
    <property type="match status" value="2"/>
</dbReference>
<dbReference type="InterPro" id="IPR003004">
    <property type="entry name" value="GspF/PilC"/>
</dbReference>
<keyword evidence="10" id="KW-1185">Reference proteome</keyword>
<feature type="domain" description="Type II secretion system protein GspF" evidence="8">
    <location>
        <begin position="17"/>
        <end position="103"/>
    </location>
</feature>
<feature type="domain" description="Type II secretion system protein GspF" evidence="8">
    <location>
        <begin position="171"/>
        <end position="291"/>
    </location>
</feature>
<dbReference type="Proteomes" id="UP000242246">
    <property type="component" value="Unassembled WGS sequence"/>
</dbReference>
<feature type="transmembrane region" description="Helical" evidence="7">
    <location>
        <begin position="117"/>
        <end position="140"/>
    </location>
</feature>
<name>A0A2A5S4E1_9LACT</name>
<feature type="transmembrane region" description="Helical" evidence="7">
    <location>
        <begin position="272"/>
        <end position="294"/>
    </location>
</feature>
<gene>
    <name evidence="9" type="ORF">RU87_GL000169</name>
</gene>
<protein>
    <submittedName>
        <fullName evidence="9">Competence protein CglB</fullName>
    </submittedName>
</protein>
<dbReference type="GO" id="GO:0005886">
    <property type="term" value="C:plasma membrane"/>
    <property type="evidence" value="ECO:0007669"/>
    <property type="project" value="UniProtKB-SubCell"/>
</dbReference>
<evidence type="ECO:0000256" key="7">
    <source>
        <dbReference type="SAM" id="Phobius"/>
    </source>
</evidence>
<proteinExistence type="inferred from homology"/>
<keyword evidence="5 7" id="KW-1133">Transmembrane helix</keyword>
<dbReference type="InterPro" id="IPR042094">
    <property type="entry name" value="T2SS_GspF_sf"/>
</dbReference>
<evidence type="ECO:0000256" key="1">
    <source>
        <dbReference type="ARBA" id="ARBA00004651"/>
    </source>
</evidence>
<evidence type="ECO:0000313" key="10">
    <source>
        <dbReference type="Proteomes" id="UP000242246"/>
    </source>
</evidence>
<keyword evidence="6 7" id="KW-0472">Membrane</keyword>
<evidence type="ECO:0000256" key="2">
    <source>
        <dbReference type="ARBA" id="ARBA00005745"/>
    </source>
</evidence>